<organism evidence="2 3">
    <name type="scientific">Pseudomonas arsenicoxydans</name>
    <dbReference type="NCBI Taxonomy" id="702115"/>
    <lineage>
        <taxon>Bacteria</taxon>
        <taxon>Pseudomonadati</taxon>
        <taxon>Pseudomonadota</taxon>
        <taxon>Gammaproteobacteria</taxon>
        <taxon>Pseudomonadales</taxon>
        <taxon>Pseudomonadaceae</taxon>
        <taxon>Pseudomonas</taxon>
    </lineage>
</organism>
<feature type="compositionally biased region" description="Polar residues" evidence="1">
    <location>
        <begin position="16"/>
        <end position="29"/>
    </location>
</feature>
<evidence type="ECO:0000313" key="3">
    <source>
        <dbReference type="Proteomes" id="UP000291121"/>
    </source>
</evidence>
<feature type="region of interest" description="Disordered" evidence="1">
    <location>
        <begin position="1"/>
        <end position="36"/>
    </location>
</feature>
<protein>
    <submittedName>
        <fullName evidence="2">Uncharacterized protein</fullName>
    </submittedName>
</protein>
<proteinExistence type="predicted"/>
<evidence type="ECO:0000313" key="2">
    <source>
        <dbReference type="EMBL" id="QAY88089.1"/>
    </source>
</evidence>
<reference evidence="2 3" key="1">
    <citation type="submission" date="2017-11" db="EMBL/GenBank/DDBJ databases">
        <title>Genome sequence of Pseudomonas arsenicoxydans ACM1.</title>
        <authorList>
            <person name="Nascimento F.X."/>
        </authorList>
    </citation>
    <scope>NUCLEOTIDE SEQUENCE [LARGE SCALE GENOMIC DNA]</scope>
    <source>
        <strain evidence="2 3">ACM1</strain>
    </source>
</reference>
<sequence>MTIDNSVLQDFPPQIPGSTSDVKSENPGSGQPRVGIPLRLTESGRLRVVVDPPVDQPGNPVTDVTLFIEGVKVDVAAIIDDQLRRSYLVPRTLLREGLQRFTYKVKRLSGNVSESAVLFGEYSLHRPGGKDVDPRDNYHDGLSIELPKEIIDNGVGPIEAKAGVWVTVFYFFMKRHDVITLKWNGVDVTRVVGVSDDPNEPDVVGSPIKIFVSKEVIEEAGNNPKSLILYTVEDQLENYTERSLWSIAHEIDVDTTEKQFAAPDLIEDPIDEYDDAETIDPVKVNKTGYLHARVHAFKGLFESGDIIRGNYICTPISGPPVTDTPEVPVNRIPSIYQLKISANKVVPGGQVKMTCDLIRKGMVIASSYRAVARVLKGGEGVLPAPTVQVVEGDVLPPGKNLEGANARVELIGFLPGDQAKLVVKGASGVGSPTFGFKSFNANSRANFKLDTRFIRANIGLKVEFSWILLRDGKETLSEPLLVAVESYKEQDPNFPAPEVLEANGRDLDIRSFVGDAHVDVPPWPFIDVGQPYTLDASGTDANGKSVTILIASGKELTQTEVEKGLNKPLLRQDLLTLRNSSELTVRAKVDLHPNENEQTIVTFPLQIYTVTTLPLLVPDITSLWDSKGEIKERGYTTDTRVTVIVTSSPKLEVQILNGNTAVSRQFADDEGMSTHTLVGLDLTAHRLVAKTLFGPQPESAAFNFTVLSELKAPTISYVLLNGNYAPSGGNVTAGTWVTFFGTCDARPYLRALYLTLHVGGGYVFHIPANHTTWTQLVSSYSHGYYHYHVLDYESNLSSNVHSINWV</sequence>
<evidence type="ECO:0000256" key="1">
    <source>
        <dbReference type="SAM" id="MobiDB-lite"/>
    </source>
</evidence>
<accession>A0A4P6G8U7</accession>
<dbReference type="AlphaFoldDB" id="A0A4P6G8U7"/>
<dbReference type="EMBL" id="CP024767">
    <property type="protein sequence ID" value="QAY88089.1"/>
    <property type="molecule type" value="Genomic_DNA"/>
</dbReference>
<dbReference type="RefSeq" id="WP_208669841.1">
    <property type="nucleotide sequence ID" value="NZ_CP024767.1"/>
</dbReference>
<keyword evidence="3" id="KW-1185">Reference proteome</keyword>
<gene>
    <name evidence="2" type="ORF">CUN61_30875</name>
</gene>
<dbReference type="Proteomes" id="UP000291121">
    <property type="component" value="Chromosome"/>
</dbReference>
<name>A0A4P6G8U7_9PSED</name>